<keyword evidence="5" id="KW-0552">Olfaction</keyword>
<proteinExistence type="predicted"/>
<evidence type="ECO:0000256" key="4">
    <source>
        <dbReference type="ARBA" id="ARBA00022692"/>
    </source>
</evidence>
<accession>A0A8B7WHR2</accession>
<feature type="transmembrane region" description="Helical" evidence="11">
    <location>
        <begin position="65"/>
        <end position="87"/>
    </location>
</feature>
<evidence type="ECO:0000256" key="7">
    <source>
        <dbReference type="ARBA" id="ARBA00023040"/>
    </source>
</evidence>
<evidence type="ECO:0000259" key="12">
    <source>
        <dbReference type="PROSITE" id="PS50262"/>
    </source>
</evidence>
<dbReference type="InterPro" id="IPR000725">
    <property type="entry name" value="Olfact_rcpt"/>
</dbReference>
<evidence type="ECO:0000256" key="5">
    <source>
        <dbReference type="ARBA" id="ARBA00022725"/>
    </source>
</evidence>
<evidence type="ECO:0000256" key="8">
    <source>
        <dbReference type="ARBA" id="ARBA00023136"/>
    </source>
</evidence>
<dbReference type="KEGG" id="ccan:109702169"/>
<dbReference type="Gene3D" id="1.20.1070.10">
    <property type="entry name" value="Rhodopsin 7-helix transmembrane proteins"/>
    <property type="match status" value="1"/>
</dbReference>
<sequence length="318" mass="35621">HLSTTKIQNLTHVIEFHLMSFSEVPELQPILFGLFLSMYLVTVLGNLLIILGISCDTHLHTPMYFFLYNLALANIGFSSTTVPNMIMNIQTQSRVISYTGCTAQMSLFLLFGCMDDMLLSVMAYDCFVAICQPLHYTVIMNPHLSVLLLFMCCLISLLDMLLHNLIVLQSPCFKDVEISNFFCYPSHVLNLSCSDTLIENIITFFIGLIFGIFPISGIFFSYYKIVSSILKIPSSSGKYKAFSTWGSHLSVICLFYGTGTGEYIGSSVSHSPSRGMVATFMYTVVTPMLNPFIYSLRNKDVSSALKRLHSNVFHLKVG</sequence>
<comment type="subcellular location">
    <subcellularLocation>
        <location evidence="1">Cell membrane</location>
        <topology evidence="1">Multi-pass membrane protein</topology>
    </subcellularLocation>
</comment>
<feature type="transmembrane region" description="Helical" evidence="11">
    <location>
        <begin position="107"/>
        <end position="131"/>
    </location>
</feature>
<feature type="transmembrane region" description="Helical" evidence="11">
    <location>
        <begin position="30"/>
        <end position="53"/>
    </location>
</feature>
<keyword evidence="9" id="KW-0675">Receptor</keyword>
<dbReference type="AlphaFoldDB" id="A0A8B7WHR2"/>
<keyword evidence="8 11" id="KW-0472">Membrane</keyword>
<evidence type="ECO:0000256" key="1">
    <source>
        <dbReference type="ARBA" id="ARBA00004651"/>
    </source>
</evidence>
<feature type="transmembrane region" description="Helical" evidence="11">
    <location>
        <begin position="244"/>
        <end position="264"/>
    </location>
</feature>
<evidence type="ECO:0000256" key="10">
    <source>
        <dbReference type="ARBA" id="ARBA00023224"/>
    </source>
</evidence>
<dbReference type="GO" id="GO:0005886">
    <property type="term" value="C:plasma membrane"/>
    <property type="evidence" value="ECO:0007669"/>
    <property type="project" value="UniProtKB-SubCell"/>
</dbReference>
<dbReference type="PROSITE" id="PS50262">
    <property type="entry name" value="G_PROTEIN_RECEP_F1_2"/>
    <property type="match status" value="1"/>
</dbReference>
<dbReference type="PRINTS" id="PR00237">
    <property type="entry name" value="GPCRRHODOPSN"/>
</dbReference>
<protein>
    <submittedName>
        <fullName evidence="13">Olfactory receptor 7E24-like</fullName>
    </submittedName>
</protein>
<evidence type="ECO:0000256" key="2">
    <source>
        <dbReference type="ARBA" id="ARBA00022475"/>
    </source>
</evidence>
<dbReference type="PANTHER" id="PTHR48001">
    <property type="entry name" value="OLFACTORY RECEPTOR"/>
    <property type="match status" value="1"/>
</dbReference>
<name>A0A8B7WHR2_CASCN</name>
<dbReference type="SUPFAM" id="SSF81321">
    <property type="entry name" value="Family A G protein-coupled receptor-like"/>
    <property type="match status" value="1"/>
</dbReference>
<dbReference type="FunFam" id="1.20.1070.10:FF:000009">
    <property type="entry name" value="Olfactory receptor"/>
    <property type="match status" value="1"/>
</dbReference>
<dbReference type="OrthoDB" id="9523733at2759"/>
<evidence type="ECO:0000256" key="9">
    <source>
        <dbReference type="ARBA" id="ARBA00023170"/>
    </source>
</evidence>
<feature type="transmembrane region" description="Helical" evidence="11">
    <location>
        <begin position="201"/>
        <end position="223"/>
    </location>
</feature>
<evidence type="ECO:0000313" key="13">
    <source>
        <dbReference type="RefSeq" id="XP_020043175.1"/>
    </source>
</evidence>
<feature type="transmembrane region" description="Helical" evidence="11">
    <location>
        <begin position="276"/>
        <end position="296"/>
    </location>
</feature>
<gene>
    <name evidence="13" type="primary">LOC109702169</name>
</gene>
<feature type="domain" description="G-protein coupled receptors family 1 profile" evidence="12">
    <location>
        <begin position="45"/>
        <end position="294"/>
    </location>
</feature>
<feature type="transmembrane region" description="Helical" evidence="11">
    <location>
        <begin position="143"/>
        <end position="166"/>
    </location>
</feature>
<dbReference type="Pfam" id="PF13853">
    <property type="entry name" value="7tm_4"/>
    <property type="match status" value="1"/>
</dbReference>
<organism evidence="13">
    <name type="scientific">Castor canadensis</name>
    <name type="common">American beaver</name>
    <dbReference type="NCBI Taxonomy" id="51338"/>
    <lineage>
        <taxon>Eukaryota</taxon>
        <taxon>Metazoa</taxon>
        <taxon>Chordata</taxon>
        <taxon>Craniata</taxon>
        <taxon>Vertebrata</taxon>
        <taxon>Euteleostomi</taxon>
        <taxon>Mammalia</taxon>
        <taxon>Eutheria</taxon>
        <taxon>Euarchontoglires</taxon>
        <taxon>Glires</taxon>
        <taxon>Rodentia</taxon>
        <taxon>Castorimorpha</taxon>
        <taxon>Castoridae</taxon>
        <taxon>Castor</taxon>
    </lineage>
</organism>
<keyword evidence="7" id="KW-0297">G-protein coupled receptor</keyword>
<dbReference type="PRINTS" id="PR00245">
    <property type="entry name" value="OLFACTORYR"/>
</dbReference>
<dbReference type="RefSeq" id="XP_020043175.1">
    <property type="nucleotide sequence ID" value="XM_020187586.1"/>
</dbReference>
<dbReference type="CDD" id="cd15234">
    <property type="entry name" value="7tmA_OR7-like"/>
    <property type="match status" value="1"/>
</dbReference>
<dbReference type="InterPro" id="IPR017452">
    <property type="entry name" value="GPCR_Rhodpsn_7TM"/>
</dbReference>
<keyword evidence="3" id="KW-0716">Sensory transduction</keyword>
<dbReference type="InterPro" id="IPR000276">
    <property type="entry name" value="GPCR_Rhodpsn"/>
</dbReference>
<dbReference type="GO" id="GO:0004930">
    <property type="term" value="F:G protein-coupled receptor activity"/>
    <property type="evidence" value="ECO:0007669"/>
    <property type="project" value="UniProtKB-KW"/>
</dbReference>
<reference evidence="13" key="1">
    <citation type="submission" date="2025-08" db="UniProtKB">
        <authorList>
            <consortium name="RefSeq"/>
        </authorList>
    </citation>
    <scope>IDENTIFICATION</scope>
    <source>
        <tissue evidence="13">Leukocyte</tissue>
    </source>
</reference>
<evidence type="ECO:0000256" key="3">
    <source>
        <dbReference type="ARBA" id="ARBA00022606"/>
    </source>
</evidence>
<keyword evidence="6 11" id="KW-1133">Transmembrane helix</keyword>
<keyword evidence="4 11" id="KW-0812">Transmembrane</keyword>
<evidence type="ECO:0000256" key="11">
    <source>
        <dbReference type="SAM" id="Phobius"/>
    </source>
</evidence>
<dbReference type="GO" id="GO:0004984">
    <property type="term" value="F:olfactory receptor activity"/>
    <property type="evidence" value="ECO:0007669"/>
    <property type="project" value="InterPro"/>
</dbReference>
<keyword evidence="2" id="KW-1003">Cell membrane</keyword>
<evidence type="ECO:0000256" key="6">
    <source>
        <dbReference type="ARBA" id="ARBA00022989"/>
    </source>
</evidence>
<keyword evidence="10" id="KW-0807">Transducer</keyword>
<feature type="non-terminal residue" evidence="13">
    <location>
        <position position="1"/>
    </location>
</feature>